<feature type="domain" description="GATA-type" evidence="13">
    <location>
        <begin position="252"/>
        <end position="306"/>
    </location>
</feature>
<feature type="region of interest" description="Disordered" evidence="12">
    <location>
        <begin position="413"/>
        <end position="443"/>
    </location>
</feature>
<evidence type="ECO:0000256" key="10">
    <source>
        <dbReference type="ARBA" id="ARBA00023242"/>
    </source>
</evidence>
<keyword evidence="8" id="KW-0010">Activator</keyword>
<protein>
    <submittedName>
        <fullName evidence="14">GATA-binding factor 2</fullName>
    </submittedName>
</protein>
<dbReference type="SMART" id="SM00401">
    <property type="entry name" value="ZnF_GATA"/>
    <property type="match status" value="2"/>
</dbReference>
<reference evidence="14 15" key="1">
    <citation type="submission" date="2014-04" db="EMBL/GenBank/DDBJ databases">
        <title>Genome evolution of avian class.</title>
        <authorList>
            <person name="Zhang G."/>
            <person name="Li C."/>
        </authorList>
    </citation>
    <scope>NUCLEOTIDE SEQUENCE [LARGE SCALE GENOMIC DNA]</scope>
    <source>
        <strain evidence="14">BGI_N302</strain>
    </source>
</reference>
<dbReference type="GO" id="GO:0000981">
    <property type="term" value="F:DNA-binding transcription factor activity, RNA polymerase II-specific"/>
    <property type="evidence" value="ECO:0007669"/>
    <property type="project" value="InterPro"/>
</dbReference>
<keyword evidence="6" id="KW-0805">Transcription regulation</keyword>
<feature type="region of interest" description="Disordered" evidence="12">
    <location>
        <begin position="146"/>
        <end position="173"/>
    </location>
</feature>
<dbReference type="PIRSF" id="PIRSF003027">
    <property type="entry name" value="TF_GATA-1/2/3"/>
    <property type="match status" value="1"/>
</dbReference>
<dbReference type="GO" id="GO:0045944">
    <property type="term" value="P:positive regulation of transcription by RNA polymerase II"/>
    <property type="evidence" value="ECO:0007669"/>
    <property type="project" value="TreeGrafter"/>
</dbReference>
<evidence type="ECO:0000256" key="4">
    <source>
        <dbReference type="ARBA" id="ARBA00022771"/>
    </source>
</evidence>
<feature type="zinc finger region" description="GATA-type 2" evidence="11">
    <location>
        <begin position="312"/>
        <end position="336"/>
    </location>
</feature>
<accession>A0A091ELX3</accession>
<evidence type="ECO:0000256" key="11">
    <source>
        <dbReference type="PIRSR" id="PIRSR003027-1"/>
    </source>
</evidence>
<dbReference type="PANTHER" id="PTHR10071:SF149">
    <property type="entry name" value="ENDOTHELIAL TRANSCRIPTION FACTOR GATA-2"/>
    <property type="match status" value="1"/>
</dbReference>
<evidence type="ECO:0000256" key="9">
    <source>
        <dbReference type="ARBA" id="ARBA00023163"/>
    </source>
</evidence>
<keyword evidence="10" id="KW-0539">Nucleus</keyword>
<dbReference type="GO" id="GO:1902895">
    <property type="term" value="P:positive regulation of miRNA transcription"/>
    <property type="evidence" value="ECO:0007669"/>
    <property type="project" value="TreeGrafter"/>
</dbReference>
<evidence type="ECO:0000313" key="15">
    <source>
        <dbReference type="Proteomes" id="UP000052976"/>
    </source>
</evidence>
<dbReference type="InterPro" id="IPR000679">
    <property type="entry name" value="Znf_GATA"/>
</dbReference>
<dbReference type="FunFam" id="3.30.50.10:FF:000001">
    <property type="entry name" value="GATA transcription factor (GATAd)"/>
    <property type="match status" value="1"/>
</dbReference>
<dbReference type="GO" id="GO:0000978">
    <property type="term" value="F:RNA polymerase II cis-regulatory region sequence-specific DNA binding"/>
    <property type="evidence" value="ECO:0007669"/>
    <property type="project" value="TreeGrafter"/>
</dbReference>
<dbReference type="GO" id="GO:0000122">
    <property type="term" value="P:negative regulation of transcription by RNA polymerase II"/>
    <property type="evidence" value="ECO:0007669"/>
    <property type="project" value="TreeGrafter"/>
</dbReference>
<feature type="domain" description="GATA-type" evidence="13">
    <location>
        <begin position="306"/>
        <end position="359"/>
    </location>
</feature>
<name>A0A091ELX3_CORBR</name>
<proteinExistence type="predicted"/>
<dbReference type="Gene3D" id="3.30.50.10">
    <property type="entry name" value="Erythroid Transcription Factor GATA-1, subunit A"/>
    <property type="match status" value="2"/>
</dbReference>
<dbReference type="EMBL" id="KK718710">
    <property type="protein sequence ID" value="KFO58041.1"/>
    <property type="molecule type" value="Genomic_DNA"/>
</dbReference>
<dbReference type="GO" id="GO:0045165">
    <property type="term" value="P:cell fate commitment"/>
    <property type="evidence" value="ECO:0007669"/>
    <property type="project" value="TreeGrafter"/>
</dbReference>
<dbReference type="SUPFAM" id="SSF57716">
    <property type="entry name" value="Glucocorticoid receptor-like (DNA-binding domain)"/>
    <property type="match status" value="2"/>
</dbReference>
<keyword evidence="3" id="KW-0677">Repeat</keyword>
<keyword evidence="2 11" id="KW-0479">Metal-binding</keyword>
<evidence type="ECO:0000259" key="13">
    <source>
        <dbReference type="PROSITE" id="PS50114"/>
    </source>
</evidence>
<keyword evidence="9" id="KW-0804">Transcription</keyword>
<dbReference type="InterPro" id="IPR016374">
    <property type="entry name" value="TF_GATA-2/3"/>
</dbReference>
<dbReference type="PROSITE" id="PS00344">
    <property type="entry name" value="GATA_ZN_FINGER_1"/>
    <property type="match status" value="2"/>
</dbReference>
<evidence type="ECO:0000256" key="2">
    <source>
        <dbReference type="ARBA" id="ARBA00022723"/>
    </source>
</evidence>
<evidence type="ECO:0000256" key="1">
    <source>
        <dbReference type="ARBA" id="ARBA00004123"/>
    </source>
</evidence>
<evidence type="ECO:0000256" key="5">
    <source>
        <dbReference type="ARBA" id="ARBA00022833"/>
    </source>
</evidence>
<dbReference type="Pfam" id="PF00320">
    <property type="entry name" value="GATA"/>
    <property type="match status" value="2"/>
</dbReference>
<dbReference type="PANTHER" id="PTHR10071">
    <property type="entry name" value="TRANSCRIPTION FACTOR GATA FAMILY MEMBER"/>
    <property type="match status" value="1"/>
</dbReference>
<comment type="subcellular location">
    <subcellularLocation>
        <location evidence="1">Nucleus</location>
    </subcellularLocation>
</comment>
<dbReference type="PROSITE" id="PS50114">
    <property type="entry name" value="GATA_ZN_FINGER_2"/>
    <property type="match status" value="2"/>
</dbReference>
<dbReference type="AlphaFoldDB" id="A0A091ELX3"/>
<keyword evidence="7" id="KW-0238">DNA-binding</keyword>
<dbReference type="Proteomes" id="UP000052976">
    <property type="component" value="Unassembled WGS sequence"/>
</dbReference>
<dbReference type="STRING" id="85066.A0A091ELX3"/>
<dbReference type="GO" id="GO:0005634">
    <property type="term" value="C:nucleus"/>
    <property type="evidence" value="ECO:0007669"/>
    <property type="project" value="UniProtKB-SubCell"/>
</dbReference>
<dbReference type="PRINTS" id="PR00619">
    <property type="entry name" value="GATAZNFINGER"/>
</dbReference>
<dbReference type="FunFam" id="3.30.50.10:FF:000032">
    <property type="entry name" value="Transcription factor GATA-3"/>
    <property type="match status" value="1"/>
</dbReference>
<dbReference type="InterPro" id="IPR039355">
    <property type="entry name" value="Transcription_factor_GATA"/>
</dbReference>
<sequence length="443" mass="48157">MEVATDQPRWMAHHAVLNGQHPESHHPGLAHNYMEPAQLLPPDEVDVFFNHLDSQGNPYYANSAHARARVSYSQAHGKSAPRPLPRRLDSAPGPAVRAAGVLRGGEKFHSGPLRCVGAGEKEIENRIERQARVNFNPRDILGIAEGRERKGGGTGPGALKGPRGAGPGQSEPADHVVQRGISMEKETQTLFLGEKEASASRGAQARPCSLKSGKPPWMTRGDFPAIGISPSIISTLCEFVFKERNPVSSCFHLEGRECVNCGATATPLWRRDGTGHYLCNACGLYHKMNGQNRPLIKPKRRLSAARRAGTCCANCQTTTTTLWRRNANGDPVCNACGLYYKLHNVNRPLTMKKEGIQTRNRKMSNKSKKSKKGSECFEELSKCMQEKSSPFSAAALASHMAPMGHLPPFSHSGHILPTPTPIHPSSSISFGHPHPSSMVTAMG</sequence>
<evidence type="ECO:0000256" key="12">
    <source>
        <dbReference type="SAM" id="MobiDB-lite"/>
    </source>
</evidence>
<dbReference type="InterPro" id="IPR013088">
    <property type="entry name" value="Znf_NHR/GATA"/>
</dbReference>
<dbReference type="GO" id="GO:0045766">
    <property type="term" value="P:positive regulation of angiogenesis"/>
    <property type="evidence" value="ECO:0007669"/>
    <property type="project" value="TreeGrafter"/>
</dbReference>
<evidence type="ECO:0000256" key="6">
    <source>
        <dbReference type="ARBA" id="ARBA00023015"/>
    </source>
</evidence>
<gene>
    <name evidence="14" type="ORF">N302_10184</name>
</gene>
<dbReference type="GO" id="GO:0008270">
    <property type="term" value="F:zinc ion binding"/>
    <property type="evidence" value="ECO:0007669"/>
    <property type="project" value="UniProtKB-KW"/>
</dbReference>
<evidence type="ECO:0000256" key="8">
    <source>
        <dbReference type="ARBA" id="ARBA00023159"/>
    </source>
</evidence>
<evidence type="ECO:0000313" key="14">
    <source>
        <dbReference type="EMBL" id="KFO58041.1"/>
    </source>
</evidence>
<feature type="region of interest" description="Disordered" evidence="12">
    <location>
        <begin position="71"/>
        <end position="93"/>
    </location>
</feature>
<feature type="compositionally biased region" description="Gly residues" evidence="12">
    <location>
        <begin position="152"/>
        <end position="167"/>
    </location>
</feature>
<evidence type="ECO:0000256" key="7">
    <source>
        <dbReference type="ARBA" id="ARBA00023125"/>
    </source>
</evidence>
<keyword evidence="5 11" id="KW-0862">Zinc</keyword>
<keyword evidence="15" id="KW-1185">Reference proteome</keyword>
<dbReference type="CDD" id="cd00202">
    <property type="entry name" value="ZnF_GATA"/>
    <property type="match status" value="2"/>
</dbReference>
<keyword evidence="4 11" id="KW-0863">Zinc-finger</keyword>
<feature type="zinc finger region" description="GATA-type 1" evidence="11">
    <location>
        <begin position="258"/>
        <end position="282"/>
    </location>
</feature>
<evidence type="ECO:0000256" key="3">
    <source>
        <dbReference type="ARBA" id="ARBA00022737"/>
    </source>
</evidence>
<organism evidence="14 15">
    <name type="scientific">Corvus brachyrhynchos</name>
    <name type="common">American crow</name>
    <dbReference type="NCBI Taxonomy" id="85066"/>
    <lineage>
        <taxon>Eukaryota</taxon>
        <taxon>Metazoa</taxon>
        <taxon>Chordata</taxon>
        <taxon>Craniata</taxon>
        <taxon>Vertebrata</taxon>
        <taxon>Euteleostomi</taxon>
        <taxon>Archelosauria</taxon>
        <taxon>Archosauria</taxon>
        <taxon>Dinosauria</taxon>
        <taxon>Saurischia</taxon>
        <taxon>Theropoda</taxon>
        <taxon>Coelurosauria</taxon>
        <taxon>Aves</taxon>
        <taxon>Neognathae</taxon>
        <taxon>Neoaves</taxon>
        <taxon>Telluraves</taxon>
        <taxon>Australaves</taxon>
        <taxon>Passeriformes</taxon>
        <taxon>Corvoidea</taxon>
        <taxon>Corvidae</taxon>
        <taxon>Corvus</taxon>
    </lineage>
</organism>